<keyword evidence="2" id="KW-1185">Reference proteome</keyword>
<reference evidence="2" key="1">
    <citation type="journal article" date="2019" name="Int. J. Syst. Evol. Microbiol.">
        <title>The Global Catalogue of Microorganisms (GCM) 10K type strain sequencing project: providing services to taxonomists for standard genome sequencing and annotation.</title>
        <authorList>
            <consortium name="The Broad Institute Genomics Platform"/>
            <consortium name="The Broad Institute Genome Sequencing Center for Infectious Disease"/>
            <person name="Wu L."/>
            <person name="Ma J."/>
        </authorList>
    </citation>
    <scope>NUCLEOTIDE SEQUENCE [LARGE SCALE GENOMIC DNA]</scope>
    <source>
        <strain evidence="2">CGMCC 1.15419</strain>
    </source>
</reference>
<comment type="caution">
    <text evidence="1">The sequence shown here is derived from an EMBL/GenBank/DDBJ whole genome shotgun (WGS) entry which is preliminary data.</text>
</comment>
<dbReference type="RefSeq" id="WP_188716759.1">
    <property type="nucleotide sequence ID" value="NZ_BMIV01000021.1"/>
</dbReference>
<evidence type="ECO:0000313" key="2">
    <source>
        <dbReference type="Proteomes" id="UP000640509"/>
    </source>
</evidence>
<protein>
    <submittedName>
        <fullName evidence="1">Uncharacterized protein</fullName>
    </submittedName>
</protein>
<name>A0ABQ1VNG4_9RHOB</name>
<dbReference type="Gene3D" id="3.40.50.150">
    <property type="entry name" value="Vaccinia Virus protein VP39"/>
    <property type="match status" value="1"/>
</dbReference>
<accession>A0ABQ1VNG4</accession>
<dbReference type="EMBL" id="BMIV01000021">
    <property type="protein sequence ID" value="GGF78802.1"/>
    <property type="molecule type" value="Genomic_DNA"/>
</dbReference>
<dbReference type="InterPro" id="IPR029063">
    <property type="entry name" value="SAM-dependent_MTases_sf"/>
</dbReference>
<evidence type="ECO:0000313" key="1">
    <source>
        <dbReference type="EMBL" id="GGF78802.1"/>
    </source>
</evidence>
<sequence>MRRHERPVRHPNAEVQGRVEAARRAREALVPDGTLMLVEPAASDRVEENLWEKGTHVLGAQAGEARLARVCRDAGFSRVRKATQTPFNLILEARP</sequence>
<dbReference type="Proteomes" id="UP000640509">
    <property type="component" value="Unassembled WGS sequence"/>
</dbReference>
<proteinExistence type="predicted"/>
<organism evidence="1 2">
    <name type="scientific">Paracoccus acridae</name>
    <dbReference type="NCBI Taxonomy" id="1795310"/>
    <lineage>
        <taxon>Bacteria</taxon>
        <taxon>Pseudomonadati</taxon>
        <taxon>Pseudomonadota</taxon>
        <taxon>Alphaproteobacteria</taxon>
        <taxon>Rhodobacterales</taxon>
        <taxon>Paracoccaceae</taxon>
        <taxon>Paracoccus</taxon>
    </lineage>
</organism>
<gene>
    <name evidence="1" type="ORF">GCM10011402_34290</name>
</gene>
<dbReference type="SUPFAM" id="SSF53335">
    <property type="entry name" value="S-adenosyl-L-methionine-dependent methyltransferases"/>
    <property type="match status" value="1"/>
</dbReference>